<keyword evidence="2" id="KW-0812">Transmembrane</keyword>
<gene>
    <name evidence="5" type="ORF">ucyna2_01174</name>
</gene>
<evidence type="ECO:0000256" key="2">
    <source>
        <dbReference type="ARBA" id="ARBA00022692"/>
    </source>
</evidence>
<comment type="caution">
    <text evidence="5">The sequence shown here is derived from an EMBL/GenBank/DDBJ whole genome shotgun (WGS) entry which is preliminary data.</text>
</comment>
<evidence type="ECO:0000313" key="6">
    <source>
        <dbReference type="Proteomes" id="UP000028922"/>
    </source>
</evidence>
<dbReference type="SUPFAM" id="SSF52540">
    <property type="entry name" value="P-loop containing nucleoside triphosphate hydrolases"/>
    <property type="match status" value="1"/>
</dbReference>
<evidence type="ECO:0000256" key="1">
    <source>
        <dbReference type="ARBA" id="ARBA00004141"/>
    </source>
</evidence>
<reference evidence="5 6" key="1">
    <citation type="submission" date="2014-08" db="EMBL/GenBank/DDBJ databases">
        <title>Comparative genomics reveals surprising divergence of two closely related strains of uncultivated UCYN-A cyanobacteria.</title>
        <authorList>
            <person name="Bombar D."/>
            <person name="Heller P."/>
            <person name="Sanchez-Baracaldo P."/>
            <person name="Carter B.J."/>
            <person name="Zert J.P."/>
        </authorList>
    </citation>
    <scope>NUCLEOTIDE SEQUENCE [LARGE SCALE GENOMIC DNA]</scope>
</reference>
<dbReference type="EMBL" id="JPSP01000017">
    <property type="protein sequence ID" value="KFF40997.1"/>
    <property type="molecule type" value="Genomic_DNA"/>
</dbReference>
<comment type="subcellular location">
    <subcellularLocation>
        <location evidence="1">Membrane</location>
        <topology evidence="1">Multi-pass membrane protein</topology>
    </subcellularLocation>
</comment>
<dbReference type="GO" id="GO:0016020">
    <property type="term" value="C:membrane"/>
    <property type="evidence" value="ECO:0007669"/>
    <property type="project" value="UniProtKB-SubCell"/>
</dbReference>
<keyword evidence="4" id="KW-0472">Membrane</keyword>
<dbReference type="Pfam" id="PF05128">
    <property type="entry name" value="DUF697"/>
    <property type="match status" value="1"/>
</dbReference>
<name>A0A086CFN3_9CHRO</name>
<dbReference type="Gene3D" id="3.40.50.300">
    <property type="entry name" value="P-loop containing nucleotide triphosphate hydrolases"/>
    <property type="match status" value="1"/>
</dbReference>
<dbReference type="InterPro" id="IPR027417">
    <property type="entry name" value="P-loop_NTPase"/>
</dbReference>
<evidence type="ECO:0000256" key="4">
    <source>
        <dbReference type="ARBA" id="ARBA00023136"/>
    </source>
</evidence>
<accession>A0A086CFN3</accession>
<dbReference type="eggNOG" id="COG1160">
    <property type="taxonomic scope" value="Bacteria"/>
</dbReference>
<dbReference type="AlphaFoldDB" id="A0A086CFN3"/>
<keyword evidence="3" id="KW-1133">Transmembrane helix</keyword>
<evidence type="ECO:0000313" key="5">
    <source>
        <dbReference type="EMBL" id="KFF40997.1"/>
    </source>
</evidence>
<dbReference type="PATRIC" id="fig|1527444.3.peg.1121"/>
<dbReference type="STRING" id="1527444.ucyna2_01174"/>
<dbReference type="InterPro" id="IPR021147">
    <property type="entry name" value="DUF697"/>
</dbReference>
<organism evidence="5 6">
    <name type="scientific">Candidatus Atelocyanobacterium thalassa isolate SIO64986</name>
    <dbReference type="NCBI Taxonomy" id="1527444"/>
    <lineage>
        <taxon>Bacteria</taxon>
        <taxon>Bacillati</taxon>
        <taxon>Cyanobacteriota</taxon>
        <taxon>Cyanophyceae</taxon>
        <taxon>Oscillatoriophycideae</taxon>
        <taxon>Chroococcales</taxon>
        <taxon>Aphanothecaceae</taxon>
        <taxon>Candidatus Atelocyanobacterium</taxon>
        <taxon>Candidatus Atelocyanobacterium thalassae</taxon>
    </lineage>
</organism>
<evidence type="ECO:0008006" key="7">
    <source>
        <dbReference type="Google" id="ProtNLM"/>
    </source>
</evidence>
<sequence length="461" mass="52453">MTFKIKKSTFFLGLGIFLLWIEESLYHNIVTLSEWILPIMVLVGIFLLKEQIKNQKQKKCSISSSLTLSDLNQVISDAKEIINCIVEEDPSQNISNLKIQLQILENNPHLSSFSIGIVGKNNTGKTSLKKLLNQEKYADILEKDIFTSINLDVDVIIFLVNKDLTHSEWEKIKLLHQSYYPCLIVFNKQDQYNNEDRQVILEKIQQQVQSIIHPNNVTRINSAPEKIKNRQYNFDGSIREWIEEDPPNIMSLVHRIKIIEGQNKQQLFLAKNWRTATNIRQQAKIISNQIRYNKAIPIITKYELVAATIVSVNPISSLDFLATAAINTQMIIDLSNIYKQEFTFSQGKVAAITIGKIIVQLGIAELSIHAISSLLKSNMITYILGSLSQGISVAYLTHIVGLSLTEYFQEQGDMVVSCSKIDVTKFSQIINKIFTRTQQGESLQIFVKQTSSKIFTVPTMI</sequence>
<protein>
    <recommendedName>
        <fullName evidence="7">DUF697 domain-containing protein</fullName>
    </recommendedName>
</protein>
<dbReference type="Proteomes" id="UP000028922">
    <property type="component" value="Unassembled WGS sequence"/>
</dbReference>
<evidence type="ECO:0000256" key="3">
    <source>
        <dbReference type="ARBA" id="ARBA00022989"/>
    </source>
</evidence>
<proteinExistence type="predicted"/>